<dbReference type="Gene3D" id="3.40.630.30">
    <property type="match status" value="1"/>
</dbReference>
<dbReference type="PANTHER" id="PTHR43877">
    <property type="entry name" value="AMINOALKYLPHOSPHONATE N-ACETYLTRANSFERASE-RELATED-RELATED"/>
    <property type="match status" value="1"/>
</dbReference>
<name>A0ABS5ANU9_9PSEU</name>
<dbReference type="Pfam" id="PF12802">
    <property type="entry name" value="MarR_2"/>
    <property type="match status" value="1"/>
</dbReference>
<feature type="domain" description="N-acetyltransferase" evidence="4">
    <location>
        <begin position="142"/>
        <end position="292"/>
    </location>
</feature>
<keyword evidence="6" id="KW-1185">Reference proteome</keyword>
<evidence type="ECO:0000256" key="2">
    <source>
        <dbReference type="ARBA" id="ARBA00023315"/>
    </source>
</evidence>
<organism evidence="5 6">
    <name type="scientific">Crossiella equi</name>
    <dbReference type="NCBI Taxonomy" id="130796"/>
    <lineage>
        <taxon>Bacteria</taxon>
        <taxon>Bacillati</taxon>
        <taxon>Actinomycetota</taxon>
        <taxon>Actinomycetes</taxon>
        <taxon>Pseudonocardiales</taxon>
        <taxon>Pseudonocardiaceae</taxon>
        <taxon>Crossiella</taxon>
    </lineage>
</organism>
<dbReference type="SUPFAM" id="SSF46785">
    <property type="entry name" value="Winged helix' DNA-binding domain"/>
    <property type="match status" value="1"/>
</dbReference>
<dbReference type="InterPro" id="IPR036390">
    <property type="entry name" value="WH_DNA-bd_sf"/>
</dbReference>
<evidence type="ECO:0000256" key="1">
    <source>
        <dbReference type="ARBA" id="ARBA00022679"/>
    </source>
</evidence>
<sequence>MTEVLVERVRRFNRTVTQRLGVLDDAYLSMSRPLSQARLLWEIGTRPVSVRELRNRLDLDSGYLSRLLRALEADGVVEVGADTGDARVRTVALTEAGRAEWAELDKRSQDFAGDILRPLNDGQRDRLVTAMAEVERLLLASMVEVAVTDPRLPRAQHCLSSYYADLDARLADGFDPVRTAKTGVAELSLPAGLFLVASLHGEPVGCGALRLHGEVAEIKRMWVSAEVRGLGLGRRLIAELEAHARRHGASRVRLDTNREFTEAIALYRSLGFTEVPAFNAEPYAHHWFAKDL</sequence>
<dbReference type="PANTHER" id="PTHR43877:SF2">
    <property type="entry name" value="AMINOALKYLPHOSPHONATE N-ACETYLTRANSFERASE-RELATED"/>
    <property type="match status" value="1"/>
</dbReference>
<dbReference type="SUPFAM" id="SSF55729">
    <property type="entry name" value="Acyl-CoA N-acyltransferases (Nat)"/>
    <property type="match status" value="1"/>
</dbReference>
<gene>
    <name evidence="5" type="ORF">JOF53_006789</name>
</gene>
<dbReference type="Proteomes" id="UP001519363">
    <property type="component" value="Unassembled WGS sequence"/>
</dbReference>
<evidence type="ECO:0000259" key="4">
    <source>
        <dbReference type="PROSITE" id="PS51186"/>
    </source>
</evidence>
<keyword evidence="1" id="KW-0808">Transferase</keyword>
<evidence type="ECO:0000313" key="6">
    <source>
        <dbReference type="Proteomes" id="UP001519363"/>
    </source>
</evidence>
<feature type="domain" description="HTH marR-type" evidence="3">
    <location>
        <begin position="1"/>
        <end position="136"/>
    </location>
</feature>
<dbReference type="PROSITE" id="PS51186">
    <property type="entry name" value="GNAT"/>
    <property type="match status" value="1"/>
</dbReference>
<evidence type="ECO:0000259" key="3">
    <source>
        <dbReference type="PROSITE" id="PS50995"/>
    </source>
</evidence>
<dbReference type="InterPro" id="IPR000182">
    <property type="entry name" value="GNAT_dom"/>
</dbReference>
<dbReference type="InterPro" id="IPR016181">
    <property type="entry name" value="Acyl_CoA_acyltransferase"/>
</dbReference>
<dbReference type="SMART" id="SM00347">
    <property type="entry name" value="HTH_MARR"/>
    <property type="match status" value="1"/>
</dbReference>
<dbReference type="GO" id="GO:0003677">
    <property type="term" value="F:DNA binding"/>
    <property type="evidence" value="ECO:0007669"/>
    <property type="project" value="UniProtKB-KW"/>
</dbReference>
<proteinExistence type="predicted"/>
<dbReference type="Gene3D" id="1.10.10.10">
    <property type="entry name" value="Winged helix-like DNA-binding domain superfamily/Winged helix DNA-binding domain"/>
    <property type="match status" value="1"/>
</dbReference>
<comment type="caution">
    <text evidence="5">The sequence shown here is derived from an EMBL/GenBank/DDBJ whole genome shotgun (WGS) entry which is preliminary data.</text>
</comment>
<dbReference type="Pfam" id="PF00583">
    <property type="entry name" value="Acetyltransf_1"/>
    <property type="match status" value="1"/>
</dbReference>
<dbReference type="PROSITE" id="PS50995">
    <property type="entry name" value="HTH_MARR_2"/>
    <property type="match status" value="1"/>
</dbReference>
<dbReference type="InterPro" id="IPR000835">
    <property type="entry name" value="HTH_MarR-typ"/>
</dbReference>
<reference evidence="5 6" key="1">
    <citation type="submission" date="2021-03" db="EMBL/GenBank/DDBJ databases">
        <title>Sequencing the genomes of 1000 actinobacteria strains.</title>
        <authorList>
            <person name="Klenk H.-P."/>
        </authorList>
    </citation>
    <scope>NUCLEOTIDE SEQUENCE [LARGE SCALE GENOMIC DNA]</scope>
    <source>
        <strain evidence="5 6">DSM 44580</strain>
    </source>
</reference>
<dbReference type="CDD" id="cd04301">
    <property type="entry name" value="NAT_SF"/>
    <property type="match status" value="1"/>
</dbReference>
<evidence type="ECO:0000313" key="5">
    <source>
        <dbReference type="EMBL" id="MBP2477917.1"/>
    </source>
</evidence>
<keyword evidence="5" id="KW-0238">DNA-binding</keyword>
<dbReference type="InterPro" id="IPR050832">
    <property type="entry name" value="Bact_Acetyltransf"/>
</dbReference>
<dbReference type="InterPro" id="IPR036388">
    <property type="entry name" value="WH-like_DNA-bd_sf"/>
</dbReference>
<keyword evidence="2" id="KW-0012">Acyltransferase</keyword>
<dbReference type="RefSeq" id="WP_086787951.1">
    <property type="nucleotide sequence ID" value="NZ_JAGIOO010000001.1"/>
</dbReference>
<dbReference type="EMBL" id="JAGIOO010000001">
    <property type="protein sequence ID" value="MBP2477917.1"/>
    <property type="molecule type" value="Genomic_DNA"/>
</dbReference>
<protein>
    <submittedName>
        <fullName evidence="5">DNA-binding MarR family transcriptional regulator/GNAT superfamily N-acetyltransferase</fullName>
    </submittedName>
</protein>
<accession>A0ABS5ANU9</accession>